<dbReference type="InParanoid" id="A0A1X7TP58"/>
<name>A0A1X7TP58_AMPQE</name>
<organism evidence="1">
    <name type="scientific">Amphimedon queenslandica</name>
    <name type="common">Sponge</name>
    <dbReference type="NCBI Taxonomy" id="400682"/>
    <lineage>
        <taxon>Eukaryota</taxon>
        <taxon>Metazoa</taxon>
        <taxon>Porifera</taxon>
        <taxon>Demospongiae</taxon>
        <taxon>Heteroscleromorpha</taxon>
        <taxon>Haplosclerida</taxon>
        <taxon>Niphatidae</taxon>
        <taxon>Amphimedon</taxon>
    </lineage>
</organism>
<dbReference type="AlphaFoldDB" id="A0A1X7TP58"/>
<evidence type="ECO:0000313" key="1">
    <source>
        <dbReference type="EnsemblMetazoa" id="Aqu2.1.16488_001"/>
    </source>
</evidence>
<sequence length="101" mass="11343">MPTSSTTFEQYHEAKQKVASFNDEILSLSSALEQAQQMLVLLLLTNPDPNRVQHVSQLITTNSQKIAALKNSISQQEKVMKKGFDKKDGVFVKSLDKAFFI</sequence>
<reference evidence="1" key="1">
    <citation type="submission" date="2017-05" db="UniProtKB">
        <authorList>
            <consortium name="EnsemblMetazoa"/>
        </authorList>
    </citation>
    <scope>IDENTIFICATION</scope>
</reference>
<proteinExistence type="predicted"/>
<protein>
    <submittedName>
        <fullName evidence="1">Uncharacterized protein</fullName>
    </submittedName>
</protein>
<dbReference type="EnsemblMetazoa" id="Aqu2.1.16488_001">
    <property type="protein sequence ID" value="Aqu2.1.16488_001"/>
    <property type="gene ID" value="Aqu2.1.16488"/>
</dbReference>
<accession>A0A1X7TP58</accession>